<accession>A0A540KJF2</accession>
<comment type="caution">
    <text evidence="3">The sequence shown here is derived from an EMBL/GenBank/DDBJ whole genome shotgun (WGS) entry which is preliminary data.</text>
</comment>
<keyword evidence="2" id="KW-0560">Oxidoreductase</keyword>
<dbReference type="GO" id="GO:0016616">
    <property type="term" value="F:oxidoreductase activity, acting on the CH-OH group of donors, NAD or NADP as acceptor"/>
    <property type="evidence" value="ECO:0007669"/>
    <property type="project" value="UniProtKB-ARBA"/>
</dbReference>
<dbReference type="InterPro" id="IPR036812">
    <property type="entry name" value="NAD(P)_OxRdtase_dom_sf"/>
</dbReference>
<dbReference type="AlphaFoldDB" id="A0A540KJF2"/>
<evidence type="ECO:0000256" key="2">
    <source>
        <dbReference type="ARBA" id="ARBA00023002"/>
    </source>
</evidence>
<dbReference type="SUPFAM" id="SSF51430">
    <property type="entry name" value="NAD(P)-linked oxidoreductase"/>
    <property type="match status" value="1"/>
</dbReference>
<gene>
    <name evidence="3" type="ORF">C1H46_040111</name>
</gene>
<dbReference type="Proteomes" id="UP000315295">
    <property type="component" value="Unassembled WGS sequence"/>
</dbReference>
<protein>
    <submittedName>
        <fullName evidence="3">Uncharacterized protein</fullName>
    </submittedName>
</protein>
<dbReference type="Gene3D" id="3.20.20.100">
    <property type="entry name" value="NADP-dependent oxidoreductase domain"/>
    <property type="match status" value="1"/>
</dbReference>
<dbReference type="STRING" id="106549.A0A540KJF2"/>
<dbReference type="PANTHER" id="PTHR43827">
    <property type="entry name" value="2,5-DIKETO-D-GLUCONIC ACID REDUCTASE"/>
    <property type="match status" value="1"/>
</dbReference>
<reference evidence="3 4" key="1">
    <citation type="journal article" date="2019" name="G3 (Bethesda)">
        <title>Sequencing of a Wild Apple (Malus baccata) Genome Unravels the Differences Between Cultivated and Wild Apple Species Regarding Disease Resistance and Cold Tolerance.</title>
        <authorList>
            <person name="Chen X."/>
        </authorList>
    </citation>
    <scope>NUCLEOTIDE SEQUENCE [LARGE SCALE GENOMIC DNA]</scope>
    <source>
        <strain evidence="4">cv. Shandingzi</strain>
        <tissue evidence="3">Leaves</tissue>
    </source>
</reference>
<dbReference type="EMBL" id="VIEB01001191">
    <property type="protein sequence ID" value="TQD74355.1"/>
    <property type="molecule type" value="Genomic_DNA"/>
</dbReference>
<dbReference type="PANTHER" id="PTHR43827:SF3">
    <property type="entry name" value="NADP-DEPENDENT OXIDOREDUCTASE DOMAIN-CONTAINING PROTEIN"/>
    <property type="match status" value="1"/>
</dbReference>
<name>A0A540KJF2_MALBA</name>
<organism evidence="3 4">
    <name type="scientific">Malus baccata</name>
    <name type="common">Siberian crab apple</name>
    <name type="synonym">Pyrus baccata</name>
    <dbReference type="NCBI Taxonomy" id="106549"/>
    <lineage>
        <taxon>Eukaryota</taxon>
        <taxon>Viridiplantae</taxon>
        <taxon>Streptophyta</taxon>
        <taxon>Embryophyta</taxon>
        <taxon>Tracheophyta</taxon>
        <taxon>Spermatophyta</taxon>
        <taxon>Magnoliopsida</taxon>
        <taxon>eudicotyledons</taxon>
        <taxon>Gunneridae</taxon>
        <taxon>Pentapetalae</taxon>
        <taxon>rosids</taxon>
        <taxon>fabids</taxon>
        <taxon>Rosales</taxon>
        <taxon>Rosaceae</taxon>
        <taxon>Amygdaloideae</taxon>
        <taxon>Maleae</taxon>
        <taxon>Malus</taxon>
    </lineage>
</organism>
<proteinExistence type="predicted"/>
<keyword evidence="1" id="KW-0521">NADP</keyword>
<sequence length="72" mass="8275">MQIALRWVYQQGVSLITKSFNKERINQNIDIFGWSLTEEELDEISRLPQQKTITFASIMGPHDVVLQIDAGL</sequence>
<dbReference type="InterPro" id="IPR020471">
    <property type="entry name" value="AKR"/>
</dbReference>
<evidence type="ECO:0000313" key="4">
    <source>
        <dbReference type="Proteomes" id="UP000315295"/>
    </source>
</evidence>
<keyword evidence="4" id="KW-1185">Reference proteome</keyword>
<evidence type="ECO:0000256" key="1">
    <source>
        <dbReference type="ARBA" id="ARBA00022857"/>
    </source>
</evidence>
<evidence type="ECO:0000313" key="3">
    <source>
        <dbReference type="EMBL" id="TQD74355.1"/>
    </source>
</evidence>